<dbReference type="Pfam" id="PF20979">
    <property type="entry name" value="Arginosuc_syn_C"/>
    <property type="match status" value="1"/>
</dbReference>
<evidence type="ECO:0000256" key="5">
    <source>
        <dbReference type="ARBA" id="ARBA00022598"/>
    </source>
</evidence>
<dbReference type="GO" id="GO:0006526">
    <property type="term" value="P:L-arginine biosynthetic process"/>
    <property type="evidence" value="ECO:0007669"/>
    <property type="project" value="UniProtKB-UniRule"/>
</dbReference>
<feature type="binding site" evidence="9">
    <location>
        <position position="123"/>
    </location>
    <ligand>
        <name>L-aspartate</name>
        <dbReference type="ChEBI" id="CHEBI:29991"/>
    </ligand>
</feature>
<dbReference type="PANTHER" id="PTHR11587">
    <property type="entry name" value="ARGININOSUCCINATE SYNTHASE"/>
    <property type="match status" value="1"/>
</dbReference>
<evidence type="ECO:0000256" key="1">
    <source>
        <dbReference type="ARBA" id="ARBA00004967"/>
    </source>
</evidence>
<dbReference type="AlphaFoldDB" id="A0A9D2D4N3"/>
<feature type="binding site" evidence="9">
    <location>
        <position position="116"/>
    </location>
    <ligand>
        <name>ATP</name>
        <dbReference type="ChEBI" id="CHEBI:30616"/>
    </ligand>
</feature>
<keyword evidence="9" id="KW-0963">Cytoplasm</keyword>
<comment type="pathway">
    <text evidence="1 9">Amino-acid biosynthesis; L-arginine biosynthesis; L-arginine from L-ornithine and carbamoyl phosphate: step 2/3.</text>
</comment>
<dbReference type="PROSITE" id="PS00565">
    <property type="entry name" value="ARGININOSUCCIN_SYN_2"/>
    <property type="match status" value="1"/>
</dbReference>
<feature type="binding site" evidence="9">
    <location>
        <position position="177"/>
    </location>
    <ligand>
        <name>L-citrulline</name>
        <dbReference type="ChEBI" id="CHEBI:57743"/>
    </ligand>
</feature>
<keyword evidence="7 9" id="KW-0547">Nucleotide-binding</keyword>
<reference evidence="12" key="2">
    <citation type="submission" date="2021-04" db="EMBL/GenBank/DDBJ databases">
        <authorList>
            <person name="Gilroy R."/>
        </authorList>
    </citation>
    <scope>NUCLEOTIDE SEQUENCE</scope>
    <source>
        <strain evidence="12">CHK192-9172</strain>
    </source>
</reference>
<proteinExistence type="inferred from homology"/>
<feature type="binding site" evidence="9">
    <location>
        <position position="263"/>
    </location>
    <ligand>
        <name>L-citrulline</name>
        <dbReference type="ChEBI" id="CHEBI:57743"/>
    </ligand>
</feature>
<dbReference type="Pfam" id="PF00764">
    <property type="entry name" value="Arginosuc_synth"/>
    <property type="match status" value="1"/>
</dbReference>
<dbReference type="HAMAP" id="MF_00005">
    <property type="entry name" value="Arg_succ_synth_type1"/>
    <property type="match status" value="1"/>
</dbReference>
<dbReference type="SUPFAM" id="SSF69864">
    <property type="entry name" value="Argininosuccinate synthetase, C-terminal domain"/>
    <property type="match status" value="1"/>
</dbReference>
<dbReference type="NCBIfam" id="NF001770">
    <property type="entry name" value="PRK00509.1"/>
    <property type="match status" value="1"/>
</dbReference>
<feature type="binding site" evidence="9">
    <location>
        <position position="91"/>
    </location>
    <ligand>
        <name>L-citrulline</name>
        <dbReference type="ChEBI" id="CHEBI:57743"/>
    </ligand>
</feature>
<keyword evidence="4 9" id="KW-0055">Arginine biosynthesis</keyword>
<feature type="domain" description="Arginosuccinate synthase-like N-terminal" evidence="10">
    <location>
        <begin position="4"/>
        <end position="166"/>
    </location>
</feature>
<comment type="subcellular location">
    <subcellularLocation>
        <location evidence="9">Cytoplasm</location>
    </subcellularLocation>
</comment>
<evidence type="ECO:0000259" key="11">
    <source>
        <dbReference type="Pfam" id="PF20979"/>
    </source>
</evidence>
<dbReference type="InterPro" id="IPR023434">
    <property type="entry name" value="Arginosuc_synth_type_1_subfam"/>
</dbReference>
<comment type="caution">
    <text evidence="9">Lacks conserved residue(s) required for the propagation of feature annotation.</text>
</comment>
<evidence type="ECO:0000256" key="8">
    <source>
        <dbReference type="ARBA" id="ARBA00022840"/>
    </source>
</evidence>
<dbReference type="Gene3D" id="3.90.1260.10">
    <property type="entry name" value="Argininosuccinate synthetase, chain A, domain 2"/>
    <property type="match status" value="1"/>
</dbReference>
<accession>A0A9D2D4N3</accession>
<feature type="domain" description="Arginosuccinate synthase C-terminal" evidence="11">
    <location>
        <begin position="176"/>
        <end position="394"/>
    </location>
</feature>
<dbReference type="GO" id="GO:0000053">
    <property type="term" value="P:argininosuccinate metabolic process"/>
    <property type="evidence" value="ECO:0007669"/>
    <property type="project" value="TreeGrafter"/>
</dbReference>
<keyword evidence="8 9" id="KW-0067">ATP-binding</keyword>
<reference evidence="12" key="1">
    <citation type="journal article" date="2021" name="PeerJ">
        <title>Extensive microbial diversity within the chicken gut microbiome revealed by metagenomics and culture.</title>
        <authorList>
            <person name="Gilroy R."/>
            <person name="Ravi A."/>
            <person name="Getino M."/>
            <person name="Pursley I."/>
            <person name="Horton D.L."/>
            <person name="Alikhan N.F."/>
            <person name="Baker D."/>
            <person name="Gharbi K."/>
            <person name="Hall N."/>
            <person name="Watson M."/>
            <person name="Adriaenssens E.M."/>
            <person name="Foster-Nyarko E."/>
            <person name="Jarju S."/>
            <person name="Secka A."/>
            <person name="Antonio M."/>
            <person name="Oren A."/>
            <person name="Chaudhuri R.R."/>
            <person name="La Ragione R."/>
            <person name="Hildebrand F."/>
            <person name="Pallen M.J."/>
        </authorList>
    </citation>
    <scope>NUCLEOTIDE SEQUENCE</scope>
    <source>
        <strain evidence="12">CHK192-9172</strain>
    </source>
</reference>
<dbReference type="PROSITE" id="PS00564">
    <property type="entry name" value="ARGININOSUCCIN_SYN_1"/>
    <property type="match status" value="1"/>
</dbReference>
<feature type="binding site" evidence="9">
    <location>
        <position position="122"/>
    </location>
    <ligand>
        <name>L-citrulline</name>
        <dbReference type="ChEBI" id="CHEBI:57743"/>
    </ligand>
</feature>
<feature type="binding site" evidence="9">
    <location>
        <position position="86"/>
    </location>
    <ligand>
        <name>L-citrulline</name>
        <dbReference type="ChEBI" id="CHEBI:57743"/>
    </ligand>
</feature>
<comment type="subunit">
    <text evidence="2 9">Homotetramer.</text>
</comment>
<dbReference type="Proteomes" id="UP000824024">
    <property type="component" value="Unassembled WGS sequence"/>
</dbReference>
<organism evidence="12 13">
    <name type="scientific">Candidatus Eubacterium avistercoris</name>
    <dbReference type="NCBI Taxonomy" id="2838567"/>
    <lineage>
        <taxon>Bacteria</taxon>
        <taxon>Bacillati</taxon>
        <taxon>Bacillota</taxon>
        <taxon>Clostridia</taxon>
        <taxon>Eubacteriales</taxon>
        <taxon>Eubacteriaceae</taxon>
        <taxon>Eubacterium</taxon>
    </lineage>
</organism>
<dbReference type="GO" id="GO:0005524">
    <property type="term" value="F:ATP binding"/>
    <property type="evidence" value="ECO:0007669"/>
    <property type="project" value="UniProtKB-UniRule"/>
</dbReference>
<dbReference type="GO" id="GO:0005737">
    <property type="term" value="C:cytoplasm"/>
    <property type="evidence" value="ECO:0007669"/>
    <property type="project" value="UniProtKB-SubCell"/>
</dbReference>
<dbReference type="NCBIfam" id="TIGR00032">
    <property type="entry name" value="argG"/>
    <property type="match status" value="1"/>
</dbReference>
<comment type="catalytic activity">
    <reaction evidence="9">
        <text>L-citrulline + L-aspartate + ATP = 2-(N(omega)-L-arginino)succinate + AMP + diphosphate + H(+)</text>
        <dbReference type="Rhea" id="RHEA:10932"/>
        <dbReference type="ChEBI" id="CHEBI:15378"/>
        <dbReference type="ChEBI" id="CHEBI:29991"/>
        <dbReference type="ChEBI" id="CHEBI:30616"/>
        <dbReference type="ChEBI" id="CHEBI:33019"/>
        <dbReference type="ChEBI" id="CHEBI:57472"/>
        <dbReference type="ChEBI" id="CHEBI:57743"/>
        <dbReference type="ChEBI" id="CHEBI:456215"/>
        <dbReference type="EC" id="6.3.4.5"/>
    </reaction>
</comment>
<evidence type="ECO:0000313" key="13">
    <source>
        <dbReference type="Proteomes" id="UP000824024"/>
    </source>
</evidence>
<dbReference type="PANTHER" id="PTHR11587:SF2">
    <property type="entry name" value="ARGININOSUCCINATE SYNTHASE"/>
    <property type="match status" value="1"/>
</dbReference>
<evidence type="ECO:0000256" key="3">
    <source>
        <dbReference type="ARBA" id="ARBA00012286"/>
    </source>
</evidence>
<dbReference type="InterPro" id="IPR048267">
    <property type="entry name" value="Arginosuc_syn_N"/>
</dbReference>
<comment type="similarity">
    <text evidence="9">Belongs to the argininosuccinate synthase family. Type 1 subfamily.</text>
</comment>
<keyword evidence="6 9" id="KW-0028">Amino-acid biosynthesis</keyword>
<dbReference type="EMBL" id="DXCH01000302">
    <property type="protein sequence ID" value="HIZ08513.1"/>
    <property type="molecule type" value="Genomic_DNA"/>
</dbReference>
<dbReference type="GO" id="GO:0004055">
    <property type="term" value="F:argininosuccinate synthase activity"/>
    <property type="evidence" value="ECO:0007669"/>
    <property type="project" value="UniProtKB-UniRule"/>
</dbReference>
<sequence length="407" mass="45361">MKEKVVLAYSGGLDTTAIIPWLKENYDYDVICCCVDCGQGEELDGLEERAKLSGASKLYIEDITDEFCDDYIVPCVQAGAVYENKYLLGTSMARPGIAKKLVEVARKEGAVAICHGATGKGNDQIRFELGIKALAPDLKIIAAWRQDSWTMQSREEEIEYCKAHGIHLPFSADQSYSRDRNLWHISHEGLELEDPANEPDYDHLLVLGVTPQKAPDEGEYVTMTFEAGVPKSVNGKEMKVSDIIRELNRLGGKHGIGIVDIVENRVVGMKSRGIYETPGGTILMEAHQQLEELVLDRDTMAVKKDMGNKLAQLVYEGKWFTPLREAIQAFVESTQKYVTGEVKFQLYKGNIIKAGTTSPYSLYSESLASFTTGDLYDHHDAEGFITLFGLPLKVRAMKMAELEKQNK</sequence>
<feature type="binding site" evidence="9">
    <location>
        <position position="118"/>
    </location>
    <ligand>
        <name>L-aspartate</name>
        <dbReference type="ChEBI" id="CHEBI:29991"/>
    </ligand>
</feature>
<dbReference type="InterPro" id="IPR014729">
    <property type="entry name" value="Rossmann-like_a/b/a_fold"/>
</dbReference>
<gene>
    <name evidence="9" type="primary">argG</name>
    <name evidence="12" type="ORF">IAA08_11345</name>
</gene>
<dbReference type="Gene3D" id="1.20.5.470">
    <property type="entry name" value="Single helix bin"/>
    <property type="match status" value="1"/>
</dbReference>
<dbReference type="InterPro" id="IPR001518">
    <property type="entry name" value="Arginosuc_synth"/>
</dbReference>
<dbReference type="Gene3D" id="3.40.50.620">
    <property type="entry name" value="HUPs"/>
    <property type="match status" value="1"/>
</dbReference>
<dbReference type="EC" id="6.3.4.5" evidence="3 9"/>
<dbReference type="CDD" id="cd01999">
    <property type="entry name" value="ASS"/>
    <property type="match status" value="1"/>
</dbReference>
<comment type="caution">
    <text evidence="12">The sequence shown here is derived from an EMBL/GenBank/DDBJ whole genome shotgun (WGS) entry which is preliminary data.</text>
</comment>
<evidence type="ECO:0000259" key="10">
    <source>
        <dbReference type="Pfam" id="PF00764"/>
    </source>
</evidence>
<evidence type="ECO:0000313" key="12">
    <source>
        <dbReference type="EMBL" id="HIZ08513.1"/>
    </source>
</evidence>
<dbReference type="FunFam" id="3.90.1260.10:FF:000007">
    <property type="entry name" value="Argininosuccinate synthase"/>
    <property type="match status" value="1"/>
</dbReference>
<feature type="binding site" evidence="9">
    <location>
        <position position="275"/>
    </location>
    <ligand>
        <name>L-citrulline</name>
        <dbReference type="ChEBI" id="CHEBI:57743"/>
    </ligand>
</feature>
<feature type="binding site" evidence="9">
    <location>
        <position position="126"/>
    </location>
    <ligand>
        <name>L-citrulline</name>
        <dbReference type="ChEBI" id="CHEBI:57743"/>
    </ligand>
</feature>
<feature type="binding site" evidence="9">
    <location>
        <position position="122"/>
    </location>
    <ligand>
        <name>L-aspartate</name>
        <dbReference type="ChEBI" id="CHEBI:29991"/>
    </ligand>
</feature>
<evidence type="ECO:0000256" key="2">
    <source>
        <dbReference type="ARBA" id="ARBA00011881"/>
    </source>
</evidence>
<name>A0A9D2D4N3_9FIRM</name>
<dbReference type="SUPFAM" id="SSF52402">
    <property type="entry name" value="Adenine nucleotide alpha hydrolases-like"/>
    <property type="match status" value="1"/>
</dbReference>
<feature type="binding site" evidence="9">
    <location>
        <begin position="8"/>
        <end position="16"/>
    </location>
    <ligand>
        <name>ATP</name>
        <dbReference type="ChEBI" id="CHEBI:30616"/>
    </ligand>
</feature>
<feature type="binding site" evidence="9">
    <location>
        <position position="186"/>
    </location>
    <ligand>
        <name>L-citrulline</name>
        <dbReference type="ChEBI" id="CHEBI:57743"/>
    </ligand>
</feature>
<dbReference type="InterPro" id="IPR024074">
    <property type="entry name" value="AS_cat/multimer_dom_body"/>
</dbReference>
<dbReference type="GO" id="GO:0000050">
    <property type="term" value="P:urea cycle"/>
    <property type="evidence" value="ECO:0007669"/>
    <property type="project" value="TreeGrafter"/>
</dbReference>
<evidence type="ECO:0000256" key="4">
    <source>
        <dbReference type="ARBA" id="ARBA00022571"/>
    </source>
</evidence>
<evidence type="ECO:0000256" key="6">
    <source>
        <dbReference type="ARBA" id="ARBA00022605"/>
    </source>
</evidence>
<evidence type="ECO:0000256" key="9">
    <source>
        <dbReference type="HAMAP-Rule" id="MF_00005"/>
    </source>
</evidence>
<keyword evidence="5 9" id="KW-0436">Ligase</keyword>
<dbReference type="InterPro" id="IPR048268">
    <property type="entry name" value="Arginosuc_syn_C"/>
</dbReference>
<protein>
    <recommendedName>
        <fullName evidence="3 9">Argininosuccinate synthase</fullName>
        <ecNumber evidence="3 9">6.3.4.5</ecNumber>
    </recommendedName>
    <alternativeName>
        <fullName evidence="9">Citrulline--aspartate ligase</fullName>
    </alternativeName>
</protein>
<dbReference type="InterPro" id="IPR018223">
    <property type="entry name" value="Arginosuc_synth_CS"/>
</dbReference>
<evidence type="ECO:0000256" key="7">
    <source>
        <dbReference type="ARBA" id="ARBA00022741"/>
    </source>
</evidence>
<dbReference type="FunFam" id="3.40.50.620:FF:000019">
    <property type="entry name" value="Argininosuccinate synthase"/>
    <property type="match status" value="1"/>
</dbReference>